<dbReference type="SUPFAM" id="SSF117281">
    <property type="entry name" value="Kelch motif"/>
    <property type="match status" value="1"/>
</dbReference>
<dbReference type="OrthoDB" id="9810181at2"/>
<accession>A0A517XNS3</accession>
<dbReference type="AlphaFoldDB" id="A0A517XNS3"/>
<dbReference type="PANTHER" id="PTHR46344">
    <property type="entry name" value="OS02G0202900 PROTEIN"/>
    <property type="match status" value="1"/>
</dbReference>
<evidence type="ECO:0000256" key="1">
    <source>
        <dbReference type="ARBA" id="ARBA00022441"/>
    </source>
</evidence>
<dbReference type="InterPro" id="IPR056734">
    <property type="entry name" value="NANM"/>
</dbReference>
<evidence type="ECO:0000313" key="6">
    <source>
        <dbReference type="Proteomes" id="UP000319576"/>
    </source>
</evidence>
<dbReference type="RefSeq" id="WP_145234953.1">
    <property type="nucleotide sequence ID" value="NZ_CP036273.1"/>
</dbReference>
<organism evidence="5 6">
    <name type="scientific">Urbifossiella limnaea</name>
    <dbReference type="NCBI Taxonomy" id="2528023"/>
    <lineage>
        <taxon>Bacteria</taxon>
        <taxon>Pseudomonadati</taxon>
        <taxon>Planctomycetota</taxon>
        <taxon>Planctomycetia</taxon>
        <taxon>Gemmatales</taxon>
        <taxon>Gemmataceae</taxon>
        <taxon>Urbifossiella</taxon>
    </lineage>
</organism>
<sequence length="328" mass="34621" precursor="true">MRLLLLLLAAPAAWHQLPAVPDREGVAGSFAGVSGGALLVAGGANFPGRKPWEGGTKAWTDAAYILDTPDGSWKPAGTLLRPLGYGVSATHRGAVVCAGGSDHTRHHADAFTLEWKAGKLRTTALPPLPRPVANGCGALVGDTLYVVGGQEAPDALASKAVFALDLSAAEPRWVVGPELPSPRILATAAVCDGSLYVVGGCELVRDGQRVSRRYLRDGYRLDPRAGWKRIADLPQPSAAPPSPAPSDTAGFFLLGGDDGSQVQTAPERHPGFPRGILRYDAAADRWTAAGEQPAPRVTTPCVRWADRWVIPSGEMRPGVRSPQVWAFR</sequence>
<dbReference type="Gene3D" id="2.120.10.80">
    <property type="entry name" value="Kelch-type beta propeller"/>
    <property type="match status" value="1"/>
</dbReference>
<keyword evidence="2" id="KW-0677">Repeat</keyword>
<evidence type="ECO:0000256" key="4">
    <source>
        <dbReference type="SAM" id="SignalP"/>
    </source>
</evidence>
<dbReference type="InterPro" id="IPR015915">
    <property type="entry name" value="Kelch-typ_b-propeller"/>
</dbReference>
<proteinExistence type="predicted"/>
<gene>
    <name evidence="5" type="primary">nanM_1</name>
    <name evidence="5" type="ORF">ETAA1_10650</name>
</gene>
<dbReference type="Pfam" id="PF01344">
    <property type="entry name" value="Kelch_1"/>
    <property type="match status" value="1"/>
</dbReference>
<keyword evidence="4" id="KW-0732">Signal</keyword>
<dbReference type="PANTHER" id="PTHR46344:SF27">
    <property type="entry name" value="KELCH REPEAT SUPERFAMILY PROTEIN"/>
    <property type="match status" value="1"/>
</dbReference>
<evidence type="ECO:0000256" key="2">
    <source>
        <dbReference type="ARBA" id="ARBA00022737"/>
    </source>
</evidence>
<dbReference type="InterPro" id="IPR006652">
    <property type="entry name" value="Kelch_1"/>
</dbReference>
<dbReference type="EC" id="5.1.3.24" evidence="5"/>
<keyword evidence="6" id="KW-1185">Reference proteome</keyword>
<protein>
    <submittedName>
        <fullName evidence="5">N-acetylneuraminate epimerase</fullName>
        <ecNumber evidence="5">5.1.3.24</ecNumber>
    </submittedName>
</protein>
<evidence type="ECO:0000256" key="3">
    <source>
        <dbReference type="SAM" id="MobiDB-lite"/>
    </source>
</evidence>
<feature type="region of interest" description="Disordered" evidence="3">
    <location>
        <begin position="232"/>
        <end position="270"/>
    </location>
</feature>
<feature type="chain" id="PRO_5021850112" evidence="4">
    <location>
        <begin position="16"/>
        <end position="328"/>
    </location>
</feature>
<dbReference type="EMBL" id="CP036273">
    <property type="protein sequence ID" value="QDU19161.1"/>
    <property type="molecule type" value="Genomic_DNA"/>
</dbReference>
<name>A0A517XNS3_9BACT</name>
<feature type="signal peptide" evidence="4">
    <location>
        <begin position="1"/>
        <end position="15"/>
    </location>
</feature>
<keyword evidence="5" id="KW-0413">Isomerase</keyword>
<evidence type="ECO:0000313" key="5">
    <source>
        <dbReference type="EMBL" id="QDU19161.1"/>
    </source>
</evidence>
<keyword evidence="1" id="KW-0880">Kelch repeat</keyword>
<reference evidence="5 6" key="1">
    <citation type="submission" date="2019-02" db="EMBL/GenBank/DDBJ databases">
        <title>Deep-cultivation of Planctomycetes and their phenomic and genomic characterization uncovers novel biology.</title>
        <authorList>
            <person name="Wiegand S."/>
            <person name="Jogler M."/>
            <person name="Boedeker C."/>
            <person name="Pinto D."/>
            <person name="Vollmers J."/>
            <person name="Rivas-Marin E."/>
            <person name="Kohn T."/>
            <person name="Peeters S.H."/>
            <person name="Heuer A."/>
            <person name="Rast P."/>
            <person name="Oberbeckmann S."/>
            <person name="Bunk B."/>
            <person name="Jeske O."/>
            <person name="Meyerdierks A."/>
            <person name="Storesund J.E."/>
            <person name="Kallscheuer N."/>
            <person name="Luecker S."/>
            <person name="Lage O.M."/>
            <person name="Pohl T."/>
            <person name="Merkel B.J."/>
            <person name="Hornburger P."/>
            <person name="Mueller R.-W."/>
            <person name="Bruemmer F."/>
            <person name="Labrenz M."/>
            <person name="Spormann A.M."/>
            <person name="Op den Camp H."/>
            <person name="Overmann J."/>
            <person name="Amann R."/>
            <person name="Jetten M.S.M."/>
            <person name="Mascher T."/>
            <person name="Medema M.H."/>
            <person name="Devos D.P."/>
            <person name="Kaster A.-K."/>
            <person name="Ovreas L."/>
            <person name="Rohde M."/>
            <person name="Galperin M.Y."/>
            <person name="Jogler C."/>
        </authorList>
    </citation>
    <scope>NUCLEOTIDE SEQUENCE [LARGE SCALE GENOMIC DNA]</scope>
    <source>
        <strain evidence="5 6">ETA_A1</strain>
    </source>
</reference>
<dbReference type="Proteomes" id="UP000319576">
    <property type="component" value="Chromosome"/>
</dbReference>
<dbReference type="Pfam" id="PF24996">
    <property type="entry name" value="NANM"/>
    <property type="match status" value="1"/>
</dbReference>
<dbReference type="KEGG" id="uli:ETAA1_10650"/>
<dbReference type="GO" id="GO:0016853">
    <property type="term" value="F:isomerase activity"/>
    <property type="evidence" value="ECO:0007669"/>
    <property type="project" value="UniProtKB-KW"/>
</dbReference>